<keyword evidence="6" id="KW-1185">Reference proteome</keyword>
<sequence>MIFGKEVIMKYKIKDVKRILNIKEETLRYYDNQDIIKTSRDESNNYRYFKATDINKIFAYKMYRSLLFSSTDAKQLVSGNSEDYLLDKLNEQLTVIKNNQNYLERAHKHIFDLQIKLNKWKSFQGGFEIVKSPGCYYHPNQTLDSFILNSTVFENSWHCFDYFPSIWPCFYYEPSIDDKISFGYGIEVEHVELADMIHLPPTKCLYTMFLLNTDLFEHMNTLLEEANQYCRQNGYSLSGITYGNILHETKKDGLISQLFDVYMPIV</sequence>
<evidence type="ECO:0000313" key="5">
    <source>
        <dbReference type="EMBL" id="KAB1438379.1"/>
    </source>
</evidence>
<dbReference type="GO" id="GO:0003677">
    <property type="term" value="F:DNA binding"/>
    <property type="evidence" value="ECO:0007669"/>
    <property type="project" value="UniProtKB-KW"/>
</dbReference>
<dbReference type="InterPro" id="IPR047057">
    <property type="entry name" value="MerR_fam"/>
</dbReference>
<comment type="caution">
    <text evidence="5">The sequence shown here is derived from an EMBL/GenBank/DDBJ whole genome shotgun (WGS) entry which is preliminary data.</text>
</comment>
<evidence type="ECO:0000259" key="4">
    <source>
        <dbReference type="PROSITE" id="PS50937"/>
    </source>
</evidence>
<dbReference type="SUPFAM" id="SSF46955">
    <property type="entry name" value="Putative DNA-binding domain"/>
    <property type="match status" value="1"/>
</dbReference>
<evidence type="ECO:0000256" key="3">
    <source>
        <dbReference type="ARBA" id="ARBA00023163"/>
    </source>
</evidence>
<organism evidence="5 6">
    <name type="scientific">Candidatus Galacturonatibacter soehngenii</name>
    <dbReference type="NCBI Taxonomy" id="2307010"/>
    <lineage>
        <taxon>Bacteria</taxon>
        <taxon>Bacillati</taxon>
        <taxon>Bacillota</taxon>
        <taxon>Clostridia</taxon>
        <taxon>Lachnospirales</taxon>
        <taxon>Lachnospiraceae</taxon>
        <taxon>Candidatus Galacturonatibacter</taxon>
    </lineage>
</organism>
<feature type="domain" description="HTH merR-type" evidence="4">
    <location>
        <begin position="10"/>
        <end position="79"/>
    </location>
</feature>
<dbReference type="PANTHER" id="PTHR30204">
    <property type="entry name" value="REDOX-CYCLING DRUG-SENSING TRANSCRIPTIONAL ACTIVATOR SOXR"/>
    <property type="match status" value="1"/>
</dbReference>
<accession>A0A7V7UC78</accession>
<dbReference type="PROSITE" id="PS50937">
    <property type="entry name" value="HTH_MERR_2"/>
    <property type="match status" value="1"/>
</dbReference>
<name>A0A7V7UC78_9FIRM</name>
<evidence type="ECO:0000256" key="2">
    <source>
        <dbReference type="ARBA" id="ARBA00023125"/>
    </source>
</evidence>
<keyword evidence="3" id="KW-0804">Transcription</keyword>
<reference evidence="5 6" key="2">
    <citation type="submission" date="2020-02" db="EMBL/GenBank/DDBJ databases">
        <title>Candidatus Galacturonibacter soehngenii shows hetero-acetogenic catabolism of galacturonic acid but lacks a canonical carbon monoxide dehydrogenase/acetyl-CoA synthase complex.</title>
        <authorList>
            <person name="Diender M."/>
            <person name="Stouten G.R."/>
            <person name="Petersen J.F."/>
            <person name="Nielsen P.H."/>
            <person name="Dueholm M.S."/>
            <person name="Pronk J.T."/>
            <person name="Van Loosdrecht M.C.M."/>
        </authorList>
    </citation>
    <scope>NUCLEOTIDE SEQUENCE [LARGE SCALE GENOMIC DNA]</scope>
    <source>
        <strain evidence="5">GalUA</strain>
    </source>
</reference>
<dbReference type="PANTHER" id="PTHR30204:SF94">
    <property type="entry name" value="HEAVY METAL-DEPENDENT TRANSCRIPTIONAL REGULATOR HI_0293-RELATED"/>
    <property type="match status" value="1"/>
</dbReference>
<dbReference type="OrthoDB" id="9773308at2"/>
<proteinExistence type="predicted"/>
<evidence type="ECO:0000256" key="1">
    <source>
        <dbReference type="ARBA" id="ARBA00023015"/>
    </source>
</evidence>
<dbReference type="GO" id="GO:0003700">
    <property type="term" value="F:DNA-binding transcription factor activity"/>
    <property type="evidence" value="ECO:0007669"/>
    <property type="project" value="InterPro"/>
</dbReference>
<protein>
    <submittedName>
        <fullName evidence="5">MerR family transcriptional regulator</fullName>
    </submittedName>
</protein>
<dbReference type="Proteomes" id="UP000461768">
    <property type="component" value="Unassembled WGS sequence"/>
</dbReference>
<dbReference type="Pfam" id="PF13411">
    <property type="entry name" value="MerR_1"/>
    <property type="match status" value="1"/>
</dbReference>
<dbReference type="InterPro" id="IPR009061">
    <property type="entry name" value="DNA-bd_dom_put_sf"/>
</dbReference>
<keyword evidence="1" id="KW-0805">Transcription regulation</keyword>
<reference evidence="5 6" key="1">
    <citation type="submission" date="2019-09" db="EMBL/GenBank/DDBJ databases">
        <authorList>
            <person name="Valk L.C."/>
        </authorList>
    </citation>
    <scope>NUCLEOTIDE SEQUENCE [LARGE SCALE GENOMIC DNA]</scope>
    <source>
        <strain evidence="5">GalUA</strain>
    </source>
</reference>
<dbReference type="AlphaFoldDB" id="A0A7V7UC78"/>
<keyword evidence="2" id="KW-0238">DNA-binding</keyword>
<dbReference type="InterPro" id="IPR000551">
    <property type="entry name" value="MerR-type_HTH_dom"/>
</dbReference>
<dbReference type="SMART" id="SM00422">
    <property type="entry name" value="HTH_MERR"/>
    <property type="match status" value="1"/>
</dbReference>
<evidence type="ECO:0000313" key="6">
    <source>
        <dbReference type="Proteomes" id="UP000461768"/>
    </source>
</evidence>
<dbReference type="EMBL" id="WAGX01000005">
    <property type="protein sequence ID" value="KAB1438379.1"/>
    <property type="molecule type" value="Genomic_DNA"/>
</dbReference>
<dbReference type="Gene3D" id="1.10.1660.10">
    <property type="match status" value="1"/>
</dbReference>
<dbReference type="CDD" id="cd00592">
    <property type="entry name" value="HTH_MerR-like"/>
    <property type="match status" value="1"/>
</dbReference>
<gene>
    <name evidence="5" type="ORF">F7O84_12595</name>
</gene>